<evidence type="ECO:0000313" key="2">
    <source>
        <dbReference type="Proteomes" id="UP001055247"/>
    </source>
</evidence>
<sequence>MQAYLEHGALCIQYSALLMVSNDRPMTIAATWIVSAQGSPYKAGSICDAPAWEYMKGGKGR</sequence>
<evidence type="ECO:0000313" key="1">
    <source>
        <dbReference type="EMBL" id="GJD86927.1"/>
    </source>
</evidence>
<reference evidence="1" key="2">
    <citation type="submission" date="2021-08" db="EMBL/GenBank/DDBJ databases">
        <authorList>
            <person name="Tani A."/>
            <person name="Ola A."/>
            <person name="Ogura Y."/>
            <person name="Katsura K."/>
            <person name="Hayashi T."/>
        </authorList>
    </citation>
    <scope>NUCLEOTIDE SEQUENCE</scope>
    <source>
        <strain evidence="1">DSM 16372</strain>
    </source>
</reference>
<protein>
    <submittedName>
        <fullName evidence="1">Uncharacterized protein</fullName>
    </submittedName>
</protein>
<proteinExistence type="predicted"/>
<dbReference type="EMBL" id="BPQO01000002">
    <property type="protein sequence ID" value="GJD86927.1"/>
    <property type="molecule type" value="Genomic_DNA"/>
</dbReference>
<dbReference type="AlphaFoldDB" id="A0AAV4ZF87"/>
<organism evidence="1 2">
    <name type="scientific">Methylobacterium hispanicum</name>
    <dbReference type="NCBI Taxonomy" id="270350"/>
    <lineage>
        <taxon>Bacteria</taxon>
        <taxon>Pseudomonadati</taxon>
        <taxon>Pseudomonadota</taxon>
        <taxon>Alphaproteobacteria</taxon>
        <taxon>Hyphomicrobiales</taxon>
        <taxon>Methylobacteriaceae</taxon>
        <taxon>Methylobacterium</taxon>
    </lineage>
</organism>
<keyword evidence="2" id="KW-1185">Reference proteome</keyword>
<name>A0AAV4ZF87_9HYPH</name>
<dbReference type="Proteomes" id="UP001055247">
    <property type="component" value="Unassembled WGS sequence"/>
</dbReference>
<reference evidence="1" key="1">
    <citation type="journal article" date="2016" name="Front. Microbiol.">
        <title>Genome Sequence of the Piezophilic, Mesophilic Sulfate-Reducing Bacterium Desulfovibrio indicus J2T.</title>
        <authorList>
            <person name="Cao J."/>
            <person name="Maignien L."/>
            <person name="Shao Z."/>
            <person name="Alain K."/>
            <person name="Jebbar M."/>
        </authorList>
    </citation>
    <scope>NUCLEOTIDE SEQUENCE</scope>
    <source>
        <strain evidence="1">DSM 16372</strain>
    </source>
</reference>
<gene>
    <name evidence="1" type="ORF">BHAOGJBA_0425</name>
</gene>
<comment type="caution">
    <text evidence="1">The sequence shown here is derived from an EMBL/GenBank/DDBJ whole genome shotgun (WGS) entry which is preliminary data.</text>
</comment>
<accession>A0AAV4ZF87</accession>